<keyword evidence="4" id="KW-1185">Reference proteome</keyword>
<dbReference type="AlphaFoldDB" id="A0A318LT92"/>
<dbReference type="Proteomes" id="UP000247892">
    <property type="component" value="Unassembled WGS sequence"/>
</dbReference>
<proteinExistence type="predicted"/>
<accession>A0A318LT92</accession>
<comment type="caution">
    <text evidence="3">The sequence shown here is derived from an EMBL/GenBank/DDBJ whole genome shotgun (WGS) entry which is preliminary data.</text>
</comment>
<feature type="transmembrane region" description="Helical" evidence="1">
    <location>
        <begin position="33"/>
        <end position="50"/>
    </location>
</feature>
<evidence type="ECO:0000259" key="2">
    <source>
        <dbReference type="Pfam" id="PF22570"/>
    </source>
</evidence>
<dbReference type="PANTHER" id="PTHR40763">
    <property type="entry name" value="MEMBRANE PROTEIN-RELATED"/>
    <property type="match status" value="1"/>
</dbReference>
<feature type="transmembrane region" description="Helical" evidence="1">
    <location>
        <begin position="57"/>
        <end position="75"/>
    </location>
</feature>
<feature type="domain" description="LiaF transmembrane" evidence="2">
    <location>
        <begin position="7"/>
        <end position="97"/>
    </location>
</feature>
<dbReference type="PANTHER" id="PTHR40763:SF5">
    <property type="entry name" value="MEMBRANE PROTEIN"/>
    <property type="match status" value="1"/>
</dbReference>
<evidence type="ECO:0000313" key="3">
    <source>
        <dbReference type="EMBL" id="PXY36514.1"/>
    </source>
</evidence>
<dbReference type="Pfam" id="PF22570">
    <property type="entry name" value="LiaF-TM"/>
    <property type="match status" value="1"/>
</dbReference>
<dbReference type="OrthoDB" id="3636235at2"/>
<sequence>MKIVRLWLGLVLLAVGLFAILDAAGVLEASSTIGRWWPVAVIGVGLSAMWAQRRITFAPVVITVVGVALLAGEQQWTDEDLFWPALLFVLGAALLIGALRPRGAGPGESIVLFGGAKTVDRSKHLHHADVSAIFGGATLDLRQAHIDGAATATVDALAFCGGVDVLVPKDWRVELGGLPVLGGFDDKTDGDGVLPADAPLLKINATAVLGGVDVANEPK</sequence>
<organism evidence="3 4">
    <name type="scientific">Prauserella flavalba</name>
    <dbReference type="NCBI Taxonomy" id="1477506"/>
    <lineage>
        <taxon>Bacteria</taxon>
        <taxon>Bacillati</taxon>
        <taxon>Actinomycetota</taxon>
        <taxon>Actinomycetes</taxon>
        <taxon>Pseudonocardiales</taxon>
        <taxon>Pseudonocardiaceae</taxon>
        <taxon>Prauserella</taxon>
    </lineage>
</organism>
<keyword evidence="1" id="KW-0472">Membrane</keyword>
<dbReference type="EMBL" id="MASU01000005">
    <property type="protein sequence ID" value="PXY36514.1"/>
    <property type="molecule type" value="Genomic_DNA"/>
</dbReference>
<protein>
    <recommendedName>
        <fullName evidence="2">LiaF transmembrane domain-containing protein</fullName>
    </recommendedName>
</protein>
<dbReference type="RefSeq" id="WP_110336526.1">
    <property type="nucleotide sequence ID" value="NZ_MASU01000005.1"/>
</dbReference>
<gene>
    <name evidence="3" type="ORF">BA062_14090</name>
</gene>
<evidence type="ECO:0000313" key="4">
    <source>
        <dbReference type="Proteomes" id="UP000247892"/>
    </source>
</evidence>
<keyword evidence="1" id="KW-1133">Transmembrane helix</keyword>
<feature type="transmembrane region" description="Helical" evidence="1">
    <location>
        <begin position="81"/>
        <end position="99"/>
    </location>
</feature>
<evidence type="ECO:0000256" key="1">
    <source>
        <dbReference type="SAM" id="Phobius"/>
    </source>
</evidence>
<dbReference type="InterPro" id="IPR054331">
    <property type="entry name" value="LiaF_TM"/>
</dbReference>
<keyword evidence="1" id="KW-0812">Transmembrane</keyword>
<reference evidence="3 4" key="1">
    <citation type="submission" date="2016-07" db="EMBL/GenBank/DDBJ databases">
        <title>Draft genome sequence of Prauserella sp. YIM 121212, isolated from alkaline soil.</title>
        <authorList>
            <person name="Ruckert C."/>
            <person name="Albersmeier A."/>
            <person name="Jiang C.-L."/>
            <person name="Jiang Y."/>
            <person name="Kalinowski J."/>
            <person name="Schneider O."/>
            <person name="Winkler A."/>
            <person name="Zotchev S.B."/>
        </authorList>
    </citation>
    <scope>NUCLEOTIDE SEQUENCE [LARGE SCALE GENOMIC DNA]</scope>
    <source>
        <strain evidence="3 4">YIM 121212</strain>
    </source>
</reference>
<name>A0A318LT92_9PSEU</name>